<dbReference type="InterPro" id="IPR012337">
    <property type="entry name" value="RNaseH-like_sf"/>
</dbReference>
<dbReference type="InterPro" id="IPR016197">
    <property type="entry name" value="Chromo-like_dom_sf"/>
</dbReference>
<keyword evidence="1" id="KW-0511">Multifunctional enzyme</keyword>
<organism evidence="5 6">
    <name type="scientific">Cymbomonas tetramitiformis</name>
    <dbReference type="NCBI Taxonomy" id="36881"/>
    <lineage>
        <taxon>Eukaryota</taxon>
        <taxon>Viridiplantae</taxon>
        <taxon>Chlorophyta</taxon>
        <taxon>Pyramimonadophyceae</taxon>
        <taxon>Pyramimonadales</taxon>
        <taxon>Pyramimonadaceae</taxon>
        <taxon>Cymbomonas</taxon>
    </lineage>
</organism>
<feature type="domain" description="Chromo" evidence="3">
    <location>
        <begin position="1291"/>
        <end position="1362"/>
    </location>
</feature>
<dbReference type="Pfam" id="PF00385">
    <property type="entry name" value="Chromo"/>
    <property type="match status" value="1"/>
</dbReference>
<dbReference type="Gene3D" id="3.30.70.270">
    <property type="match status" value="2"/>
</dbReference>
<evidence type="ECO:0000259" key="4">
    <source>
        <dbReference type="PROSITE" id="PS50994"/>
    </source>
</evidence>
<dbReference type="InterPro" id="IPR023780">
    <property type="entry name" value="Chromo_domain"/>
</dbReference>
<dbReference type="InterPro" id="IPR043502">
    <property type="entry name" value="DNA/RNA_pol_sf"/>
</dbReference>
<feature type="non-terminal residue" evidence="5">
    <location>
        <position position="1"/>
    </location>
</feature>
<dbReference type="GO" id="GO:0009007">
    <property type="term" value="F:site-specific DNA-methyltransferase (adenine-specific) activity"/>
    <property type="evidence" value="ECO:0007669"/>
    <property type="project" value="InterPro"/>
</dbReference>
<dbReference type="InterPro" id="IPR043128">
    <property type="entry name" value="Rev_trsase/Diguanyl_cyclase"/>
</dbReference>
<dbReference type="PANTHER" id="PTHR37984">
    <property type="entry name" value="PROTEIN CBG26694"/>
    <property type="match status" value="1"/>
</dbReference>
<dbReference type="InterPro" id="IPR041588">
    <property type="entry name" value="Integrase_H2C2"/>
</dbReference>
<dbReference type="InterPro" id="IPR050951">
    <property type="entry name" value="Retrovirus_Pol_polyprotein"/>
</dbReference>
<dbReference type="SUPFAM" id="SSF56672">
    <property type="entry name" value="DNA/RNA polymerases"/>
    <property type="match status" value="1"/>
</dbReference>
<dbReference type="SUPFAM" id="SSF54160">
    <property type="entry name" value="Chromo domain-like"/>
    <property type="match status" value="1"/>
</dbReference>
<dbReference type="InterPro" id="IPR000477">
    <property type="entry name" value="RT_dom"/>
</dbReference>
<dbReference type="FunFam" id="1.10.340.70:FF:000001">
    <property type="entry name" value="Retrovirus-related Pol polyprotein from transposon gypsy-like Protein"/>
    <property type="match status" value="1"/>
</dbReference>
<feature type="compositionally biased region" description="Low complexity" evidence="2">
    <location>
        <begin position="44"/>
        <end position="60"/>
    </location>
</feature>
<feature type="compositionally biased region" description="Gly residues" evidence="2">
    <location>
        <begin position="87"/>
        <end position="97"/>
    </location>
</feature>
<feature type="region of interest" description="Disordered" evidence="2">
    <location>
        <begin position="723"/>
        <end position="742"/>
    </location>
</feature>
<evidence type="ECO:0000256" key="2">
    <source>
        <dbReference type="SAM" id="MobiDB-lite"/>
    </source>
</evidence>
<dbReference type="FunFam" id="3.30.70.270:FF:000020">
    <property type="entry name" value="Transposon Tf2-6 polyprotein-like Protein"/>
    <property type="match status" value="1"/>
</dbReference>
<dbReference type="Pfam" id="PF17919">
    <property type="entry name" value="RT_RNaseH_2"/>
    <property type="match status" value="1"/>
</dbReference>
<sequence>SFGATAFDSGGRDSGEDSPNDVVAGLASEPSSDGEALSDDPNGALAEPPSEPTSASEPSLHPLTSDAGSDSDGDEFWAKSSKDTGSGSDGVGAGSSGAEGRLLERVAALAADVRPTEFVGAVGEDSSSDPLSFFASKREANGAFALLSAAVRRQAIEDHAAGKPATWHAQAAAALQQGRQLVAEGRPRVKRRQVRWSDQVAAVAPPVEREPKSQAANAAPTAPPVPALEPREDEIDESVSPGMWQQLRDLEKEFEDVICTELPESVQAREYKASVRLRPDWQGNPLHRKGYKLSQEELRQLRLQLDELLAKGYIRPSASPWGCPVLMVPKPSNPKELRLVIDYRQINEITIKDKYPLPDVQSLLDDLQGATVFSTMDALWGFWQIPMSADDVEKTAMTTHFGAYEWLVMPMGLSNSPSTWQRMMTQYLGHLPFCRVFVDAIMIFSADEPGEGGAPGRDAHQVHLDHLRQVLEACRKNSVYLKKPKVKLCKRAVRFLGHVVDRDGCRPQQDKVASVRDWPDLETVTHARQFLGMCGFYRRYIQSFADQAYPLTRLTKSGVEWAWGKEEKEAFNRLKAALISSPTLALPDQRGAADGSRPFCVQTDASGVALGRVLMVSSTVLRSTDGPRVSERTDVPSKETPQEADEDKDPTSVLDAVFEYSDSEDESVPPTSPPVVIGELTHLNGLTWAETPDLWSDAADTLRVGEKALEEAESLAAVTRSARVREKQSAAPAGHGSPQVADSHYDRVVDRQDWKLIKERFDEIVTQYGPFDVDACCDSMGVNRQVEHFWTDCLKKQWRGKHVWCNPPYTKDSDLIERILRHFLAEWRCDPENTSAMFLLPDYDAPWRRLTNPPQRTDTFRMVDNMIWRVAEGRYQLVLSQDSPLRELVMREAHESHAAGHTGRDKTLDRVNRRFWWPRTSRDVTEWCKSCPVCQQTRPRNGYPDGQLNPLQVPVRLWQVVSIDFVTGLPRTERGYDAFATFTDKLSKMVHVVPMLYADSSAAQVARMYFDQIWRLHGAPMKIVCHRDSRFRDEMHLELHRLMGVQVASTTPYHPQGDGQAEHTNHTVERMLRAYVDANQQDWDLWCTPVEFAINDSRSAVTGFTPFELMYGPAPASQLDFFVEAALASRGGRAKGGRGVAVKKGTAHETARQFVRQLQLAREKLLLAQQQQIAQYDARHRARSYAIGDEVWVNATHLTQPGDRGLHKKLLKKRLGPLRLLAAFHSDRQMALPPSERGAPSAYRLQTPKQWKVHDVFTVDRISPVESSSRFVERAKEIPPPPVHVSGRKETHVECIERSRTRQHKGRRWTEYLVKWTGMPRSENEWKTREDLEWDGAGRPGVPNRALVEFEKVEAKRVQREKLRVQRQQETAVGAAVPGATLEYRTQPDVTEVQPNVPSDA</sequence>
<dbReference type="Gene3D" id="3.10.10.10">
    <property type="entry name" value="HIV Type 1 Reverse Transcriptase, subunit A, domain 1"/>
    <property type="match status" value="1"/>
</dbReference>
<feature type="region of interest" description="Disordered" evidence="2">
    <location>
        <begin position="624"/>
        <end position="652"/>
    </location>
</feature>
<dbReference type="EMBL" id="LGRX02023887">
    <property type="protein sequence ID" value="KAK3254219.1"/>
    <property type="molecule type" value="Genomic_DNA"/>
</dbReference>
<keyword evidence="6" id="KW-1185">Reference proteome</keyword>
<dbReference type="InterPro" id="IPR036397">
    <property type="entry name" value="RNaseH_sf"/>
</dbReference>
<dbReference type="PANTHER" id="PTHR37984:SF5">
    <property type="entry name" value="PROTEIN NYNRIN-LIKE"/>
    <property type="match status" value="1"/>
</dbReference>
<gene>
    <name evidence="5" type="ORF">CYMTET_36564</name>
</gene>
<dbReference type="Pfam" id="PF05869">
    <property type="entry name" value="Dam"/>
    <property type="match status" value="1"/>
</dbReference>
<dbReference type="Gene3D" id="1.10.340.70">
    <property type="match status" value="1"/>
</dbReference>
<dbReference type="CDD" id="cd01647">
    <property type="entry name" value="RT_LTR"/>
    <property type="match status" value="1"/>
</dbReference>
<evidence type="ECO:0000313" key="6">
    <source>
        <dbReference type="Proteomes" id="UP001190700"/>
    </source>
</evidence>
<feature type="domain" description="Integrase catalytic" evidence="4">
    <location>
        <begin position="950"/>
        <end position="1114"/>
    </location>
</feature>
<protein>
    <submittedName>
        <fullName evidence="5">Uncharacterized protein</fullName>
    </submittedName>
</protein>
<dbReference type="InterPro" id="IPR001584">
    <property type="entry name" value="Integrase_cat-core"/>
</dbReference>
<dbReference type="Pfam" id="PF00078">
    <property type="entry name" value="RVT_1"/>
    <property type="match status" value="1"/>
</dbReference>
<dbReference type="GO" id="GO:0015074">
    <property type="term" value="P:DNA integration"/>
    <property type="evidence" value="ECO:0007669"/>
    <property type="project" value="InterPro"/>
</dbReference>
<reference evidence="5 6" key="1">
    <citation type="journal article" date="2015" name="Genome Biol. Evol.">
        <title>Comparative Genomics of a Bacterivorous Green Alga Reveals Evolutionary Causalities and Consequences of Phago-Mixotrophic Mode of Nutrition.</title>
        <authorList>
            <person name="Burns J.A."/>
            <person name="Paasch A."/>
            <person name="Narechania A."/>
            <person name="Kim E."/>
        </authorList>
    </citation>
    <scope>NUCLEOTIDE SEQUENCE [LARGE SCALE GENOMIC DNA]</scope>
    <source>
        <strain evidence="5 6">PLY_AMNH</strain>
    </source>
</reference>
<dbReference type="GO" id="GO:0003677">
    <property type="term" value="F:DNA binding"/>
    <property type="evidence" value="ECO:0007669"/>
    <property type="project" value="InterPro"/>
</dbReference>
<name>A0AAE0CH88_9CHLO</name>
<feature type="region of interest" description="Disordered" evidence="2">
    <location>
        <begin position="202"/>
        <end position="235"/>
    </location>
</feature>
<dbReference type="InterPro" id="IPR041577">
    <property type="entry name" value="RT_RNaseH_2"/>
</dbReference>
<evidence type="ECO:0000256" key="1">
    <source>
        <dbReference type="ARBA" id="ARBA00023268"/>
    </source>
</evidence>
<accession>A0AAE0CH88</accession>
<dbReference type="PROSITE" id="PS50994">
    <property type="entry name" value="INTEGRASE"/>
    <property type="match status" value="1"/>
</dbReference>
<feature type="compositionally biased region" description="Basic and acidic residues" evidence="2">
    <location>
        <begin position="628"/>
        <end position="641"/>
    </location>
</feature>
<dbReference type="PROSITE" id="PS50013">
    <property type="entry name" value="CHROMO_2"/>
    <property type="match status" value="1"/>
</dbReference>
<comment type="caution">
    <text evidence="5">The sequence shown here is derived from an EMBL/GenBank/DDBJ whole genome shotgun (WGS) entry which is preliminary data.</text>
</comment>
<feature type="region of interest" description="Disordered" evidence="2">
    <location>
        <begin position="1"/>
        <end position="98"/>
    </location>
</feature>
<evidence type="ECO:0000259" key="3">
    <source>
        <dbReference type="PROSITE" id="PS50013"/>
    </source>
</evidence>
<dbReference type="Pfam" id="PF17921">
    <property type="entry name" value="Integrase_H2C2"/>
    <property type="match status" value="1"/>
</dbReference>
<evidence type="ECO:0000313" key="5">
    <source>
        <dbReference type="EMBL" id="KAK3254219.1"/>
    </source>
</evidence>
<dbReference type="Gene3D" id="3.30.420.10">
    <property type="entry name" value="Ribonuclease H-like superfamily/Ribonuclease H"/>
    <property type="match status" value="1"/>
</dbReference>
<dbReference type="InterPro" id="IPR000953">
    <property type="entry name" value="Chromo/chromo_shadow_dom"/>
</dbReference>
<dbReference type="Gene3D" id="2.40.50.40">
    <property type="match status" value="1"/>
</dbReference>
<dbReference type="SUPFAM" id="SSF53098">
    <property type="entry name" value="Ribonuclease H-like"/>
    <property type="match status" value="1"/>
</dbReference>
<dbReference type="GO" id="GO:0009307">
    <property type="term" value="P:DNA restriction-modification system"/>
    <property type="evidence" value="ECO:0007669"/>
    <property type="project" value="InterPro"/>
</dbReference>
<dbReference type="InterPro" id="IPR008593">
    <property type="entry name" value="Dam_MeTrfase"/>
</dbReference>
<dbReference type="Proteomes" id="UP001190700">
    <property type="component" value="Unassembled WGS sequence"/>
</dbReference>
<proteinExistence type="predicted"/>